<dbReference type="InterPro" id="IPR002067">
    <property type="entry name" value="MCP"/>
</dbReference>
<gene>
    <name evidence="13" type="ORF">P43SY_010023</name>
</gene>
<feature type="repeat" description="Solcar" evidence="11">
    <location>
        <begin position="136"/>
        <end position="220"/>
    </location>
</feature>
<dbReference type="AlphaFoldDB" id="A0AAD5LTT2"/>
<evidence type="ECO:0000256" key="8">
    <source>
        <dbReference type="ARBA" id="ARBA00022989"/>
    </source>
</evidence>
<name>A0AAD5LTT2_PYTIN</name>
<keyword evidence="6" id="KW-0999">Mitochondrion inner membrane</keyword>
<dbReference type="SUPFAM" id="SSF103506">
    <property type="entry name" value="Mitochondrial carrier"/>
    <property type="match status" value="1"/>
</dbReference>
<dbReference type="InterPro" id="IPR018108">
    <property type="entry name" value="MCP_transmembrane"/>
</dbReference>
<dbReference type="PANTHER" id="PTHR45678:SF9">
    <property type="entry name" value="CALCIUM-BINDING MITOCHONDRIAL CARRIER PROTEIN ARALAR1"/>
    <property type="match status" value="1"/>
</dbReference>
<comment type="subcellular location">
    <subcellularLocation>
        <location evidence="1">Mitochondrion inner membrane</location>
        <topology evidence="1">Multi-pass membrane protein</topology>
    </subcellularLocation>
</comment>
<organism evidence="13 14">
    <name type="scientific">Pythium insidiosum</name>
    <name type="common">Pythiosis disease agent</name>
    <dbReference type="NCBI Taxonomy" id="114742"/>
    <lineage>
        <taxon>Eukaryota</taxon>
        <taxon>Sar</taxon>
        <taxon>Stramenopiles</taxon>
        <taxon>Oomycota</taxon>
        <taxon>Peronosporomycetes</taxon>
        <taxon>Pythiales</taxon>
        <taxon>Pythiaceae</taxon>
        <taxon>Pythium</taxon>
    </lineage>
</organism>
<evidence type="ECO:0000313" key="13">
    <source>
        <dbReference type="EMBL" id="KAJ0392163.1"/>
    </source>
</evidence>
<keyword evidence="14" id="KW-1185">Reference proteome</keyword>
<dbReference type="PROSITE" id="PS50920">
    <property type="entry name" value="SOLCAR"/>
    <property type="match status" value="3"/>
</dbReference>
<comment type="similarity">
    <text evidence="2 12">Belongs to the mitochondrial carrier (TC 2.A.29) family.</text>
</comment>
<sequence length="317" mass="33123">MVVRSATSSSSGAASSGVVQHQLARVSAAAAPTAGSVFIPLHWKLAVGGVAGVVGVTATFPIDIVKTHLQGQTRSSGAALFNGPISCFRYILAKDGVRGLYRGLPATLVGVLPEKAIKLAVNEQLREYFTDSNGKLPLSRQVLAGAGAGLAQVIATNPTEIVKIRLQTQLSLPVAERLTAWQVVQSLGVRGLYKGAGVCLMRDIPYAIVFFPTYAYVKDVMADAVTGKNSISSILLAGAIAGASAAGLVTPADVIKTRRQMRGATYTGTLDCLRKVVSANGYGALMKGAGPRMMVQAPLFAITLVAFELQKSYMESL</sequence>
<feature type="repeat" description="Solcar" evidence="11">
    <location>
        <begin position="229"/>
        <end position="313"/>
    </location>
</feature>
<keyword evidence="5" id="KW-0677">Repeat</keyword>
<dbReference type="InterPro" id="IPR023395">
    <property type="entry name" value="MCP_dom_sf"/>
</dbReference>
<dbReference type="Pfam" id="PF00153">
    <property type="entry name" value="Mito_carr"/>
    <property type="match status" value="3"/>
</dbReference>
<dbReference type="PRINTS" id="PR00926">
    <property type="entry name" value="MITOCARRIER"/>
</dbReference>
<evidence type="ECO:0000256" key="3">
    <source>
        <dbReference type="ARBA" id="ARBA00022448"/>
    </source>
</evidence>
<dbReference type="Proteomes" id="UP001209570">
    <property type="component" value="Unassembled WGS sequence"/>
</dbReference>
<feature type="repeat" description="Solcar" evidence="11">
    <location>
        <begin position="39"/>
        <end position="128"/>
    </location>
</feature>
<keyword evidence="7" id="KW-0106">Calcium</keyword>
<evidence type="ECO:0008006" key="15">
    <source>
        <dbReference type="Google" id="ProtNLM"/>
    </source>
</evidence>
<reference evidence="13" key="1">
    <citation type="submission" date="2021-12" db="EMBL/GenBank/DDBJ databases">
        <title>Prjna785345.</title>
        <authorList>
            <person name="Rujirawat T."/>
            <person name="Krajaejun T."/>
        </authorList>
    </citation>
    <scope>NUCLEOTIDE SEQUENCE</scope>
    <source>
        <strain evidence="13">Pi057C3</strain>
    </source>
</reference>
<dbReference type="EMBL" id="JAKCXM010000702">
    <property type="protein sequence ID" value="KAJ0392163.1"/>
    <property type="molecule type" value="Genomic_DNA"/>
</dbReference>
<evidence type="ECO:0000256" key="11">
    <source>
        <dbReference type="PROSITE-ProRule" id="PRU00282"/>
    </source>
</evidence>
<keyword evidence="9" id="KW-0496">Mitochondrion</keyword>
<keyword evidence="10 11" id="KW-0472">Membrane</keyword>
<evidence type="ECO:0000256" key="5">
    <source>
        <dbReference type="ARBA" id="ARBA00022737"/>
    </source>
</evidence>
<protein>
    <recommendedName>
        <fullName evidence="15">Mitochondrial Carrier (MC) Family</fullName>
    </recommendedName>
</protein>
<accession>A0AAD5LTT2</accession>
<evidence type="ECO:0000256" key="6">
    <source>
        <dbReference type="ARBA" id="ARBA00022792"/>
    </source>
</evidence>
<evidence type="ECO:0000313" key="14">
    <source>
        <dbReference type="Proteomes" id="UP001209570"/>
    </source>
</evidence>
<keyword evidence="3 12" id="KW-0813">Transport</keyword>
<dbReference type="GO" id="GO:0022857">
    <property type="term" value="F:transmembrane transporter activity"/>
    <property type="evidence" value="ECO:0007669"/>
    <property type="project" value="TreeGrafter"/>
</dbReference>
<dbReference type="PANTHER" id="PTHR45678">
    <property type="entry name" value="MITOCHONDRIAL 2-OXODICARBOXYLATE CARRIER 1-RELATED"/>
    <property type="match status" value="1"/>
</dbReference>
<evidence type="ECO:0000256" key="9">
    <source>
        <dbReference type="ARBA" id="ARBA00023128"/>
    </source>
</evidence>
<keyword evidence="4 11" id="KW-0812">Transmembrane</keyword>
<dbReference type="GO" id="GO:0005743">
    <property type="term" value="C:mitochondrial inner membrane"/>
    <property type="evidence" value="ECO:0007669"/>
    <property type="project" value="UniProtKB-SubCell"/>
</dbReference>
<comment type="caution">
    <text evidence="13">The sequence shown here is derived from an EMBL/GenBank/DDBJ whole genome shotgun (WGS) entry which is preliminary data.</text>
</comment>
<evidence type="ECO:0000256" key="4">
    <source>
        <dbReference type="ARBA" id="ARBA00022692"/>
    </source>
</evidence>
<dbReference type="InterPro" id="IPR051028">
    <property type="entry name" value="Mito_Solute_Carrier"/>
</dbReference>
<evidence type="ECO:0000256" key="2">
    <source>
        <dbReference type="ARBA" id="ARBA00006375"/>
    </source>
</evidence>
<proteinExistence type="inferred from homology"/>
<evidence type="ECO:0000256" key="7">
    <source>
        <dbReference type="ARBA" id="ARBA00022837"/>
    </source>
</evidence>
<evidence type="ECO:0000256" key="10">
    <source>
        <dbReference type="ARBA" id="ARBA00023136"/>
    </source>
</evidence>
<dbReference type="Gene3D" id="1.50.40.10">
    <property type="entry name" value="Mitochondrial carrier domain"/>
    <property type="match status" value="1"/>
</dbReference>
<evidence type="ECO:0000256" key="12">
    <source>
        <dbReference type="RuleBase" id="RU000488"/>
    </source>
</evidence>
<evidence type="ECO:0000256" key="1">
    <source>
        <dbReference type="ARBA" id="ARBA00004448"/>
    </source>
</evidence>
<keyword evidence="8" id="KW-1133">Transmembrane helix</keyword>